<feature type="compositionally biased region" description="Low complexity" evidence="1">
    <location>
        <begin position="28"/>
        <end position="39"/>
    </location>
</feature>
<feature type="compositionally biased region" description="Gly residues" evidence="1">
    <location>
        <begin position="51"/>
        <end position="79"/>
    </location>
</feature>
<organism evidence="3 4">
    <name type="scientific">Nocardioides koreensis</name>
    <dbReference type="NCBI Taxonomy" id="433651"/>
    <lineage>
        <taxon>Bacteria</taxon>
        <taxon>Bacillati</taxon>
        <taxon>Actinomycetota</taxon>
        <taxon>Actinomycetes</taxon>
        <taxon>Propionibacteriales</taxon>
        <taxon>Nocardioidaceae</taxon>
        <taxon>Nocardioides</taxon>
    </lineage>
</organism>
<name>A0ABP5LXR5_9ACTN</name>
<proteinExistence type="predicted"/>
<dbReference type="Pfam" id="PF04205">
    <property type="entry name" value="FMN_bind"/>
    <property type="match status" value="1"/>
</dbReference>
<reference evidence="4" key="1">
    <citation type="journal article" date="2019" name="Int. J. Syst. Evol. Microbiol.">
        <title>The Global Catalogue of Microorganisms (GCM) 10K type strain sequencing project: providing services to taxonomists for standard genome sequencing and annotation.</title>
        <authorList>
            <consortium name="The Broad Institute Genomics Platform"/>
            <consortium name="The Broad Institute Genome Sequencing Center for Infectious Disease"/>
            <person name="Wu L."/>
            <person name="Ma J."/>
        </authorList>
    </citation>
    <scope>NUCLEOTIDE SEQUENCE [LARGE SCALE GENOMIC DNA]</scope>
    <source>
        <strain evidence="4">JCM 16022</strain>
    </source>
</reference>
<dbReference type="Gene3D" id="3.90.1010.20">
    <property type="match status" value="1"/>
</dbReference>
<dbReference type="EMBL" id="BAAAQR010000018">
    <property type="protein sequence ID" value="GAA2155798.1"/>
    <property type="molecule type" value="Genomic_DNA"/>
</dbReference>
<dbReference type="SMART" id="SM00900">
    <property type="entry name" value="FMN_bind"/>
    <property type="match status" value="1"/>
</dbReference>
<accession>A0ABP5LXR5</accession>
<feature type="region of interest" description="Disordered" evidence="1">
    <location>
        <begin position="28"/>
        <end position="87"/>
    </location>
</feature>
<feature type="domain" description="FMN-binding" evidence="2">
    <location>
        <begin position="95"/>
        <end position="173"/>
    </location>
</feature>
<dbReference type="RefSeq" id="WP_344157714.1">
    <property type="nucleotide sequence ID" value="NZ_BAAAQR010000018.1"/>
</dbReference>
<keyword evidence="4" id="KW-1185">Reference proteome</keyword>
<evidence type="ECO:0000256" key="1">
    <source>
        <dbReference type="SAM" id="MobiDB-lite"/>
    </source>
</evidence>
<evidence type="ECO:0000259" key="2">
    <source>
        <dbReference type="SMART" id="SM00900"/>
    </source>
</evidence>
<dbReference type="InterPro" id="IPR007329">
    <property type="entry name" value="FMN-bd"/>
</dbReference>
<gene>
    <name evidence="3" type="ORF">GCM10009844_43400</name>
</gene>
<comment type="caution">
    <text evidence="3">The sequence shown here is derived from an EMBL/GenBank/DDBJ whole genome shotgun (WGS) entry which is preliminary data.</text>
</comment>
<evidence type="ECO:0000313" key="3">
    <source>
        <dbReference type="EMBL" id="GAA2155798.1"/>
    </source>
</evidence>
<evidence type="ECO:0000313" key="4">
    <source>
        <dbReference type="Proteomes" id="UP001501771"/>
    </source>
</evidence>
<sequence>MKRNVLWLLSTITVVVLLFGYHTSTSGALSAGSGTVVGSPTQPGRASAASGQGGSGSGGGGGDGGNQADGSGSGSGSGGSTATTSTAVTGGVAQTQWGPVQVQLTTKGSTITDVAMLQYPSGNPQDDQINSYALPILIQETLDAQSAQIDMVSGATVTSVGYVQSLQSALDQAGL</sequence>
<dbReference type="Proteomes" id="UP001501771">
    <property type="component" value="Unassembled WGS sequence"/>
</dbReference>
<protein>
    <recommendedName>
        <fullName evidence="2">FMN-binding domain-containing protein</fullName>
    </recommendedName>
</protein>